<dbReference type="Pfam" id="PF04542">
    <property type="entry name" value="Sigma70_r2"/>
    <property type="match status" value="1"/>
</dbReference>
<dbReference type="CDD" id="cd06171">
    <property type="entry name" value="Sigma70_r4"/>
    <property type="match status" value="1"/>
</dbReference>
<feature type="domain" description="RNA polymerase sigma-70 region 2" evidence="5">
    <location>
        <begin position="2"/>
        <end position="56"/>
    </location>
</feature>
<dbReference type="InterPro" id="IPR013324">
    <property type="entry name" value="RNA_pol_sigma_r3/r4-like"/>
</dbReference>
<dbReference type="EMBL" id="JACOOO010000038">
    <property type="protein sequence ID" value="MBC5630425.1"/>
    <property type="molecule type" value="Genomic_DNA"/>
</dbReference>
<evidence type="ECO:0000256" key="3">
    <source>
        <dbReference type="ARBA" id="ARBA00023082"/>
    </source>
</evidence>
<dbReference type="InterPro" id="IPR013325">
    <property type="entry name" value="RNA_pol_sigma_r2"/>
</dbReference>
<evidence type="ECO:0000259" key="6">
    <source>
        <dbReference type="Pfam" id="PF08281"/>
    </source>
</evidence>
<evidence type="ECO:0000259" key="5">
    <source>
        <dbReference type="Pfam" id="PF04542"/>
    </source>
</evidence>
<evidence type="ECO:0000256" key="1">
    <source>
        <dbReference type="ARBA" id="ARBA00010641"/>
    </source>
</evidence>
<proteinExistence type="inferred from homology"/>
<evidence type="ECO:0000313" key="7">
    <source>
        <dbReference type="EMBL" id="MBC5630425.1"/>
    </source>
</evidence>
<name>A0ABR7DH23_9CLOT</name>
<feature type="domain" description="RNA polymerase sigma factor 70 region 4 type 2" evidence="6">
    <location>
        <begin position="82"/>
        <end position="133"/>
    </location>
</feature>
<reference evidence="7 8" key="1">
    <citation type="submission" date="2020-08" db="EMBL/GenBank/DDBJ databases">
        <title>Genome public.</title>
        <authorList>
            <person name="Liu C."/>
            <person name="Sun Q."/>
        </authorList>
    </citation>
    <scope>NUCLEOTIDE SEQUENCE [LARGE SCALE GENOMIC DNA]</scope>
    <source>
        <strain evidence="7 8">NSJ-6</strain>
    </source>
</reference>
<dbReference type="Gene3D" id="1.10.10.10">
    <property type="entry name" value="Winged helix-like DNA-binding domain superfamily/Winged helix DNA-binding domain"/>
    <property type="match status" value="1"/>
</dbReference>
<dbReference type="PANTHER" id="PTHR43133">
    <property type="entry name" value="RNA POLYMERASE ECF-TYPE SIGMA FACTO"/>
    <property type="match status" value="1"/>
</dbReference>
<dbReference type="InterPro" id="IPR013249">
    <property type="entry name" value="RNA_pol_sigma70_r4_t2"/>
</dbReference>
<dbReference type="SUPFAM" id="SSF88946">
    <property type="entry name" value="Sigma2 domain of RNA polymerase sigma factors"/>
    <property type="match status" value="1"/>
</dbReference>
<dbReference type="Proteomes" id="UP000596929">
    <property type="component" value="Unassembled WGS sequence"/>
</dbReference>
<keyword evidence="8" id="KW-1185">Reference proteome</keyword>
<keyword evidence="3" id="KW-0731">Sigma factor</keyword>
<dbReference type="InterPro" id="IPR036388">
    <property type="entry name" value="WH-like_DNA-bd_sf"/>
</dbReference>
<keyword evidence="4" id="KW-0804">Transcription</keyword>
<evidence type="ECO:0000256" key="4">
    <source>
        <dbReference type="ARBA" id="ARBA00023163"/>
    </source>
</evidence>
<gene>
    <name evidence="7" type="ORF">H8S20_16320</name>
</gene>
<dbReference type="Gene3D" id="1.10.1740.10">
    <property type="match status" value="1"/>
</dbReference>
<evidence type="ECO:0000313" key="8">
    <source>
        <dbReference type="Proteomes" id="UP000596929"/>
    </source>
</evidence>
<dbReference type="InterPro" id="IPR014284">
    <property type="entry name" value="RNA_pol_sigma-70_dom"/>
</dbReference>
<dbReference type="SUPFAM" id="SSF88659">
    <property type="entry name" value="Sigma3 and sigma4 domains of RNA polymerase sigma factors"/>
    <property type="match status" value="1"/>
</dbReference>
<protein>
    <submittedName>
        <fullName evidence="7">Sigma-70 family RNA polymerase sigma factor</fullName>
    </submittedName>
</protein>
<sequence>MYRVAKGILSSEDDIEDALQTTTLIAFDKIKTLRNDKYFKTWLIRILINECNKIYNQNKKSLKDVREVKEESYTIDKSINVDLYDAIRKLSDELRVATILFYFNDLTYKEISKVLDIPEGTVKSRISRAKDRLYIMLKD</sequence>
<comment type="caution">
    <text evidence="7">The sequence shown here is derived from an EMBL/GenBank/DDBJ whole genome shotgun (WGS) entry which is preliminary data.</text>
</comment>
<comment type="similarity">
    <text evidence="1">Belongs to the sigma-70 factor family. ECF subfamily.</text>
</comment>
<dbReference type="InterPro" id="IPR039425">
    <property type="entry name" value="RNA_pol_sigma-70-like"/>
</dbReference>
<dbReference type="PANTHER" id="PTHR43133:SF51">
    <property type="entry name" value="RNA POLYMERASE SIGMA FACTOR"/>
    <property type="match status" value="1"/>
</dbReference>
<dbReference type="NCBIfam" id="TIGR02937">
    <property type="entry name" value="sigma70-ECF"/>
    <property type="match status" value="1"/>
</dbReference>
<keyword evidence="2" id="KW-0805">Transcription regulation</keyword>
<dbReference type="Pfam" id="PF08281">
    <property type="entry name" value="Sigma70_r4_2"/>
    <property type="match status" value="1"/>
</dbReference>
<organism evidence="7 8">
    <name type="scientific">Clostridium hominis</name>
    <dbReference type="NCBI Taxonomy" id="2763036"/>
    <lineage>
        <taxon>Bacteria</taxon>
        <taxon>Bacillati</taxon>
        <taxon>Bacillota</taxon>
        <taxon>Clostridia</taxon>
        <taxon>Eubacteriales</taxon>
        <taxon>Clostridiaceae</taxon>
        <taxon>Clostridium</taxon>
    </lineage>
</organism>
<dbReference type="InterPro" id="IPR007627">
    <property type="entry name" value="RNA_pol_sigma70_r2"/>
</dbReference>
<accession>A0ABR7DH23</accession>
<evidence type="ECO:0000256" key="2">
    <source>
        <dbReference type="ARBA" id="ARBA00023015"/>
    </source>
</evidence>